<evidence type="ECO:0000313" key="9">
    <source>
        <dbReference type="Proteomes" id="UP000549394"/>
    </source>
</evidence>
<organism evidence="8 9">
    <name type="scientific">Dimorphilus gyrociliatus</name>
    <dbReference type="NCBI Taxonomy" id="2664684"/>
    <lineage>
        <taxon>Eukaryota</taxon>
        <taxon>Metazoa</taxon>
        <taxon>Spiralia</taxon>
        <taxon>Lophotrochozoa</taxon>
        <taxon>Annelida</taxon>
        <taxon>Polychaeta</taxon>
        <taxon>Polychaeta incertae sedis</taxon>
        <taxon>Dinophilidae</taxon>
        <taxon>Dimorphilus</taxon>
    </lineage>
</organism>
<evidence type="ECO:0000256" key="3">
    <source>
        <dbReference type="ARBA" id="ARBA00022679"/>
    </source>
</evidence>
<dbReference type="EC" id="2.7.11.1" evidence="1"/>
<protein>
    <recommendedName>
        <fullName evidence="1">non-specific serine/threonine protein kinase</fullName>
        <ecNumber evidence="1">2.7.11.1</ecNumber>
    </recommendedName>
</protein>
<dbReference type="PROSITE" id="PS50011">
    <property type="entry name" value="PROTEIN_KINASE_DOM"/>
    <property type="match status" value="1"/>
</dbReference>
<keyword evidence="9" id="KW-1185">Reference proteome</keyword>
<evidence type="ECO:0000313" key="8">
    <source>
        <dbReference type="EMBL" id="CAD5111341.1"/>
    </source>
</evidence>
<dbReference type="Gene3D" id="1.10.510.10">
    <property type="entry name" value="Transferase(Phosphotransferase) domain 1"/>
    <property type="match status" value="1"/>
</dbReference>
<evidence type="ECO:0000256" key="2">
    <source>
        <dbReference type="ARBA" id="ARBA00022527"/>
    </source>
</evidence>
<dbReference type="GO" id="GO:0005524">
    <property type="term" value="F:ATP binding"/>
    <property type="evidence" value="ECO:0007669"/>
    <property type="project" value="UniProtKB-KW"/>
</dbReference>
<comment type="caution">
    <text evidence="8">The sequence shown here is derived from an EMBL/GenBank/DDBJ whole genome shotgun (WGS) entry which is preliminary data.</text>
</comment>
<accession>A0A7I8V838</accession>
<dbReference type="SMART" id="SM00220">
    <property type="entry name" value="S_TKc"/>
    <property type="match status" value="1"/>
</dbReference>
<evidence type="ECO:0000256" key="5">
    <source>
        <dbReference type="ARBA" id="ARBA00022777"/>
    </source>
</evidence>
<keyword evidence="4" id="KW-0547">Nucleotide-binding</keyword>
<dbReference type="Pfam" id="PF00069">
    <property type="entry name" value="Pkinase"/>
    <property type="match status" value="1"/>
</dbReference>
<dbReference type="AlphaFoldDB" id="A0A7I8V838"/>
<dbReference type="GO" id="GO:0005634">
    <property type="term" value="C:nucleus"/>
    <property type="evidence" value="ECO:0007669"/>
    <property type="project" value="TreeGrafter"/>
</dbReference>
<dbReference type="PANTHER" id="PTHR11042:SF160">
    <property type="entry name" value="EUKARYOTIC TRANSLATION INITIATION FACTOR 2-ALPHA KINASE 1"/>
    <property type="match status" value="1"/>
</dbReference>
<dbReference type="InterPro" id="IPR000719">
    <property type="entry name" value="Prot_kinase_dom"/>
</dbReference>
<keyword evidence="5" id="KW-0418">Kinase</keyword>
<dbReference type="EMBL" id="CAJFCJ010000001">
    <property type="protein sequence ID" value="CAD5111341.1"/>
    <property type="molecule type" value="Genomic_DNA"/>
</dbReference>
<proteinExistence type="predicted"/>
<feature type="domain" description="Protein kinase" evidence="7">
    <location>
        <begin position="139"/>
        <end position="418"/>
    </location>
</feature>
<keyword evidence="2" id="KW-0723">Serine/threonine-protein kinase</keyword>
<sequence length="418" mass="48305">MSLENVKTGLPNCNLDINENFANKIHPSLILNEIDKNVIYGKFEQRPKSSSGGTVTLTIFNKKYIGYGIDEITAKGDAAAKALTDIANIEFYRLDNDHPKINISDKAVDKIKLSKDIVERIYGIALTEYTADIPIQQDFFKLNFQVERQYKTSFKAKEKSSNTVYNIKLERIIFKEFNEISIRQKKINQLIQCKHQNLVKYYDKWFEIEKRADGVNWFSSNEEKGRLERLNHLSTLNMYIQMEYCTGTLSDWIESRIPSSNFEYFEFEKRIMLMLLSALDYLHDKKIMHKDVQPSNIFVMNNSNDLLVKMGNFDMGIEAEEKDKNLVNSIYRAPEAKLNNYSFSSDIYGLGVIGLQLFNLQTNEQESQEKLPSDSEISTNLIHMTSITESERPSARTILDARIFSSSNLVLHEIDLLL</sequence>
<keyword evidence="6" id="KW-0067">ATP-binding</keyword>
<dbReference type="GO" id="GO:0005737">
    <property type="term" value="C:cytoplasm"/>
    <property type="evidence" value="ECO:0007669"/>
    <property type="project" value="TreeGrafter"/>
</dbReference>
<evidence type="ECO:0000256" key="6">
    <source>
        <dbReference type="ARBA" id="ARBA00022840"/>
    </source>
</evidence>
<dbReference type="InterPro" id="IPR050339">
    <property type="entry name" value="CC_SR_Kinase"/>
</dbReference>
<dbReference type="GO" id="GO:0004694">
    <property type="term" value="F:eukaryotic translation initiation factor 2alpha kinase activity"/>
    <property type="evidence" value="ECO:0007669"/>
    <property type="project" value="TreeGrafter"/>
</dbReference>
<dbReference type="OrthoDB" id="341578at2759"/>
<dbReference type="InterPro" id="IPR011009">
    <property type="entry name" value="Kinase-like_dom_sf"/>
</dbReference>
<evidence type="ECO:0000259" key="7">
    <source>
        <dbReference type="PROSITE" id="PS50011"/>
    </source>
</evidence>
<dbReference type="Proteomes" id="UP000549394">
    <property type="component" value="Unassembled WGS sequence"/>
</dbReference>
<name>A0A7I8V838_9ANNE</name>
<dbReference type="PANTHER" id="PTHR11042">
    <property type="entry name" value="EUKARYOTIC TRANSLATION INITIATION FACTOR 2-ALPHA KINASE EIF2-ALPHA KINASE -RELATED"/>
    <property type="match status" value="1"/>
</dbReference>
<gene>
    <name evidence="8" type="ORF">DGYR_LOCUS654</name>
</gene>
<evidence type="ECO:0000256" key="4">
    <source>
        <dbReference type="ARBA" id="ARBA00022741"/>
    </source>
</evidence>
<evidence type="ECO:0000256" key="1">
    <source>
        <dbReference type="ARBA" id="ARBA00012513"/>
    </source>
</evidence>
<dbReference type="Gene3D" id="3.30.200.20">
    <property type="entry name" value="Phosphorylase Kinase, domain 1"/>
    <property type="match status" value="1"/>
</dbReference>
<reference evidence="8 9" key="1">
    <citation type="submission" date="2020-08" db="EMBL/GenBank/DDBJ databases">
        <authorList>
            <person name="Hejnol A."/>
        </authorList>
    </citation>
    <scope>NUCLEOTIDE SEQUENCE [LARGE SCALE GENOMIC DNA]</scope>
</reference>
<dbReference type="SUPFAM" id="SSF56112">
    <property type="entry name" value="Protein kinase-like (PK-like)"/>
    <property type="match status" value="1"/>
</dbReference>
<keyword evidence="3" id="KW-0808">Transferase</keyword>